<evidence type="ECO:0000313" key="3">
    <source>
        <dbReference type="Proteomes" id="UP000177610"/>
    </source>
</evidence>
<dbReference type="STRING" id="1817821.A2717_02840"/>
<organism evidence="2 3">
    <name type="scientific">Candidatus Doudnabacteria bacterium RIFCSPHIGHO2_01_FULL_41_86</name>
    <dbReference type="NCBI Taxonomy" id="1817821"/>
    <lineage>
        <taxon>Bacteria</taxon>
        <taxon>Candidatus Doudnaibacteriota</taxon>
    </lineage>
</organism>
<sequence length="428" mass="50374">MHWSQKNEDSHFEYTQSLRDQALGRILWGKILLVAAAVFVAVPFTVERGTWAAGVLALIQFGFISIGWRLIYFNRVTLFDLRDRFCSRKLIPESRRFRRLNPRVHIWIPKMKIFCKTNDLRELEQRFLDYLHREFRLFQHEDQLHKWVPINNRLWEDLEVDLRTRFYLKEETIDEIFAKWKTSPPQPARRKQFVQKLTAALEHKQFTLRLQRPKVNSDSAGEKVAPAAPFDPIVFYELEASNAVKPEAIALYKRGLNEPERRKKIRLFKQATWIERQSEKQEPVPLQADVNQFSATPREVEVLDLSGLIEEQLSKFIRPGIDPRMAVEILMVLASPRRRFRIWGDETVLVRRIRRRYEITTGKPFELSTLRNTLNWLSGIGVVISEPAKSNTVVYHIPRNSSSARTDEAKELIRTVSKLRELLISGKY</sequence>
<dbReference type="EMBL" id="MFEH01000001">
    <property type="protein sequence ID" value="OGE74446.1"/>
    <property type="molecule type" value="Genomic_DNA"/>
</dbReference>
<feature type="transmembrane region" description="Helical" evidence="1">
    <location>
        <begin position="51"/>
        <end position="72"/>
    </location>
</feature>
<evidence type="ECO:0000256" key="1">
    <source>
        <dbReference type="SAM" id="Phobius"/>
    </source>
</evidence>
<feature type="transmembrane region" description="Helical" evidence="1">
    <location>
        <begin position="27"/>
        <end position="45"/>
    </location>
</feature>
<protein>
    <submittedName>
        <fullName evidence="2">Uncharacterized protein</fullName>
    </submittedName>
</protein>
<accession>A0A1F5N9V3</accession>
<evidence type="ECO:0000313" key="2">
    <source>
        <dbReference type="EMBL" id="OGE74446.1"/>
    </source>
</evidence>
<gene>
    <name evidence="2" type="ORF">A2717_02840</name>
</gene>
<keyword evidence="1" id="KW-0472">Membrane</keyword>
<comment type="caution">
    <text evidence="2">The sequence shown here is derived from an EMBL/GenBank/DDBJ whole genome shotgun (WGS) entry which is preliminary data.</text>
</comment>
<proteinExistence type="predicted"/>
<dbReference type="AlphaFoldDB" id="A0A1F5N9V3"/>
<keyword evidence="1" id="KW-0812">Transmembrane</keyword>
<dbReference type="Proteomes" id="UP000177610">
    <property type="component" value="Unassembled WGS sequence"/>
</dbReference>
<reference evidence="2 3" key="1">
    <citation type="journal article" date="2016" name="Nat. Commun.">
        <title>Thousands of microbial genomes shed light on interconnected biogeochemical processes in an aquifer system.</title>
        <authorList>
            <person name="Anantharaman K."/>
            <person name="Brown C.T."/>
            <person name="Hug L.A."/>
            <person name="Sharon I."/>
            <person name="Castelle C.J."/>
            <person name="Probst A.J."/>
            <person name="Thomas B.C."/>
            <person name="Singh A."/>
            <person name="Wilkins M.J."/>
            <person name="Karaoz U."/>
            <person name="Brodie E.L."/>
            <person name="Williams K.H."/>
            <person name="Hubbard S.S."/>
            <person name="Banfield J.F."/>
        </authorList>
    </citation>
    <scope>NUCLEOTIDE SEQUENCE [LARGE SCALE GENOMIC DNA]</scope>
</reference>
<keyword evidence="1" id="KW-1133">Transmembrane helix</keyword>
<name>A0A1F5N9V3_9BACT</name>